<evidence type="ECO:0000313" key="2">
    <source>
        <dbReference type="Proteomes" id="UP001062846"/>
    </source>
</evidence>
<sequence>MDVSTAIIRRSNYYGDKYRSVLYIRVGSLQPWRKEDVNFRSWPSWLFATHYKQTQSYRDRCFEDANKLASIFNEKLETKLKELSGKLKGSTFVTARTFHLIKDIVENPFDYGRWVILDLKKQDGRVVQLKKTGRDYAKNLKYTLRVTGDDGETPAGGPVILMRSNSEGIVFVRGALLLPK</sequence>
<dbReference type="Proteomes" id="UP001062846">
    <property type="component" value="Chromosome 9"/>
</dbReference>
<protein>
    <submittedName>
        <fullName evidence="1">Uncharacterized protein</fullName>
    </submittedName>
</protein>
<evidence type="ECO:0000313" key="1">
    <source>
        <dbReference type="EMBL" id="KAI8539324.1"/>
    </source>
</evidence>
<proteinExistence type="predicted"/>
<keyword evidence="2" id="KW-1185">Reference proteome</keyword>
<organism evidence="1 2">
    <name type="scientific">Rhododendron molle</name>
    <name type="common">Chinese azalea</name>
    <name type="synonym">Azalea mollis</name>
    <dbReference type="NCBI Taxonomy" id="49168"/>
    <lineage>
        <taxon>Eukaryota</taxon>
        <taxon>Viridiplantae</taxon>
        <taxon>Streptophyta</taxon>
        <taxon>Embryophyta</taxon>
        <taxon>Tracheophyta</taxon>
        <taxon>Spermatophyta</taxon>
        <taxon>Magnoliopsida</taxon>
        <taxon>eudicotyledons</taxon>
        <taxon>Gunneridae</taxon>
        <taxon>Pentapetalae</taxon>
        <taxon>asterids</taxon>
        <taxon>Ericales</taxon>
        <taxon>Ericaceae</taxon>
        <taxon>Ericoideae</taxon>
        <taxon>Rhodoreae</taxon>
        <taxon>Rhododendron</taxon>
    </lineage>
</organism>
<reference evidence="1" key="1">
    <citation type="submission" date="2022-02" db="EMBL/GenBank/DDBJ databases">
        <title>Plant Genome Project.</title>
        <authorList>
            <person name="Zhang R.-G."/>
        </authorList>
    </citation>
    <scope>NUCLEOTIDE SEQUENCE</scope>
    <source>
        <strain evidence="1">AT1</strain>
    </source>
</reference>
<comment type="caution">
    <text evidence="1">The sequence shown here is derived from an EMBL/GenBank/DDBJ whole genome shotgun (WGS) entry which is preliminary data.</text>
</comment>
<accession>A0ACC0MEJ6</accession>
<dbReference type="EMBL" id="CM046396">
    <property type="protein sequence ID" value="KAI8539324.1"/>
    <property type="molecule type" value="Genomic_DNA"/>
</dbReference>
<gene>
    <name evidence="1" type="ORF">RHMOL_Rhmol09G0173400</name>
</gene>
<name>A0ACC0MEJ6_RHOML</name>